<accession>A0A6J7XTV6</accession>
<dbReference type="Gene3D" id="3.40.50.720">
    <property type="entry name" value="NAD(P)-binding Rossmann-like Domain"/>
    <property type="match status" value="1"/>
</dbReference>
<protein>
    <submittedName>
        <fullName evidence="2">Unannotated protein</fullName>
    </submittedName>
</protein>
<organism evidence="2">
    <name type="scientific">freshwater metagenome</name>
    <dbReference type="NCBI Taxonomy" id="449393"/>
    <lineage>
        <taxon>unclassified sequences</taxon>
        <taxon>metagenomes</taxon>
        <taxon>ecological metagenomes</taxon>
    </lineage>
</organism>
<evidence type="ECO:0000256" key="1">
    <source>
        <dbReference type="ARBA" id="ARBA00006484"/>
    </source>
</evidence>
<dbReference type="InterPro" id="IPR002347">
    <property type="entry name" value="SDR_fam"/>
</dbReference>
<dbReference type="GO" id="GO:0030497">
    <property type="term" value="P:fatty acid elongation"/>
    <property type="evidence" value="ECO:0007669"/>
    <property type="project" value="TreeGrafter"/>
</dbReference>
<proteinExistence type="inferred from homology"/>
<dbReference type="PANTHER" id="PTHR42760">
    <property type="entry name" value="SHORT-CHAIN DEHYDROGENASES/REDUCTASES FAMILY MEMBER"/>
    <property type="match status" value="1"/>
</dbReference>
<dbReference type="Pfam" id="PF13561">
    <property type="entry name" value="adh_short_C2"/>
    <property type="match status" value="1"/>
</dbReference>
<dbReference type="EMBL" id="CAFBSG010000026">
    <property type="protein sequence ID" value="CAB5241072.1"/>
    <property type="molecule type" value="Genomic_DNA"/>
</dbReference>
<dbReference type="CDD" id="cd05233">
    <property type="entry name" value="SDR_c"/>
    <property type="match status" value="1"/>
</dbReference>
<dbReference type="SUPFAM" id="SSF51735">
    <property type="entry name" value="NAD(P)-binding Rossmann-fold domains"/>
    <property type="match status" value="1"/>
</dbReference>
<gene>
    <name evidence="2" type="ORF">UFOPK3554_01225</name>
</gene>
<dbReference type="InterPro" id="IPR036291">
    <property type="entry name" value="NAD(P)-bd_dom_sf"/>
</dbReference>
<name>A0A6J7XTV6_9ZZZZ</name>
<dbReference type="PANTHER" id="PTHR42760:SF40">
    <property type="entry name" value="3-OXOACYL-[ACYL-CARRIER-PROTEIN] REDUCTASE, CHLOROPLASTIC"/>
    <property type="match status" value="1"/>
</dbReference>
<dbReference type="PRINTS" id="PR00080">
    <property type="entry name" value="SDRFAMILY"/>
</dbReference>
<comment type="similarity">
    <text evidence="1">Belongs to the short-chain dehydrogenases/reductases (SDR) family.</text>
</comment>
<evidence type="ECO:0000313" key="2">
    <source>
        <dbReference type="EMBL" id="CAB5241072.1"/>
    </source>
</evidence>
<dbReference type="PRINTS" id="PR00081">
    <property type="entry name" value="GDHRDH"/>
</dbReference>
<reference evidence="2" key="1">
    <citation type="submission" date="2020-05" db="EMBL/GenBank/DDBJ databases">
        <authorList>
            <person name="Chiriac C."/>
            <person name="Salcher M."/>
            <person name="Ghai R."/>
            <person name="Kavagutti S V."/>
        </authorList>
    </citation>
    <scope>NUCLEOTIDE SEQUENCE</scope>
</reference>
<dbReference type="GO" id="GO:0016616">
    <property type="term" value="F:oxidoreductase activity, acting on the CH-OH group of donors, NAD or NADP as acceptor"/>
    <property type="evidence" value="ECO:0007669"/>
    <property type="project" value="TreeGrafter"/>
</dbReference>
<dbReference type="AlphaFoldDB" id="A0A6J7XTV6"/>
<sequence>MSIQKVAVVTGAAHGMGSAIVEALREQGHVVHGVDRDQADLSNSKAVADYFKGIGQVDILVNCAGGVVGQTFKPLEEITDEAWQEIFNANLQTTFLCTRAVVAGMKASKWGRIVNISSGAGRSVSLTGIQAYASAKAAQIAFTRQTAYELGQYGITVNCIAPGFVLSNPSTIAQWESYGAEGQAKLLTGIATRRLGQARDISNGVTFFTGEASDWVTGQCLSIDGGHSLF</sequence>